<accession>A0A843AJQ4</accession>
<sequence length="185" mass="20881">MKLKTRENEPKKVLIYGLDGSGKSTFAEKYCKDNNLNPIVIDVDNTNYTGCNIVDIDLSTDIKAYQNMKDVIKEIVVSDYDTIIIDGVSSLIELFTSKANAMKAYKDRADRFNSVLRKLINSKKNLIFVGQADMEVIYNEDHQSNKPVIKTNSIVNEKYRTYIDSKGHFSSKTEKFRGAGSNGES</sequence>
<evidence type="ECO:0000313" key="1">
    <source>
        <dbReference type="EMBL" id="MBF4469456.1"/>
    </source>
</evidence>
<gene>
    <name evidence="1" type="ORF">ISP01_08650</name>
</gene>
<reference evidence="1" key="1">
    <citation type="submission" date="2020-10" db="EMBL/GenBank/DDBJ databases">
        <title>Dehalococcoides mccartyi of a TCE/Cr reducing biochatode.</title>
        <authorList>
            <person name="Matturro B."/>
        </authorList>
    </citation>
    <scope>NUCLEOTIDE SEQUENCE</scope>
    <source>
        <strain evidence="1">Bin4</strain>
    </source>
</reference>
<proteinExistence type="predicted"/>
<dbReference type="RefSeq" id="WP_278523965.1">
    <property type="nucleotide sequence ID" value="NZ_JADIIN010000068.1"/>
</dbReference>
<dbReference type="Proteomes" id="UP000658733">
    <property type="component" value="Unassembled WGS sequence"/>
</dbReference>
<evidence type="ECO:0000313" key="2">
    <source>
        <dbReference type="Proteomes" id="UP000658733"/>
    </source>
</evidence>
<dbReference type="SUPFAM" id="SSF52540">
    <property type="entry name" value="P-loop containing nucleoside triphosphate hydrolases"/>
    <property type="match status" value="1"/>
</dbReference>
<dbReference type="Gene3D" id="3.40.50.300">
    <property type="entry name" value="P-loop containing nucleotide triphosphate hydrolases"/>
    <property type="match status" value="1"/>
</dbReference>
<organism evidence="1 2">
    <name type="scientific">Methanobrevibacter arboriphilus</name>
    <dbReference type="NCBI Taxonomy" id="39441"/>
    <lineage>
        <taxon>Archaea</taxon>
        <taxon>Methanobacteriati</taxon>
        <taxon>Methanobacteriota</taxon>
        <taxon>Methanomada group</taxon>
        <taxon>Methanobacteria</taxon>
        <taxon>Methanobacteriales</taxon>
        <taxon>Methanobacteriaceae</taxon>
        <taxon>Methanobrevibacter</taxon>
    </lineage>
</organism>
<dbReference type="Pfam" id="PF13479">
    <property type="entry name" value="AAA_24"/>
    <property type="match status" value="1"/>
</dbReference>
<protein>
    <submittedName>
        <fullName evidence="1">AAA family ATPase</fullName>
    </submittedName>
</protein>
<dbReference type="InterPro" id="IPR027417">
    <property type="entry name" value="P-loop_NTPase"/>
</dbReference>
<dbReference type="EMBL" id="JADIIN010000068">
    <property type="protein sequence ID" value="MBF4469456.1"/>
    <property type="molecule type" value="Genomic_DNA"/>
</dbReference>
<name>A0A843AJQ4_METAZ</name>
<comment type="caution">
    <text evidence="1">The sequence shown here is derived from an EMBL/GenBank/DDBJ whole genome shotgun (WGS) entry which is preliminary data.</text>
</comment>
<dbReference type="AlphaFoldDB" id="A0A843AJQ4"/>